<dbReference type="AlphaFoldDB" id="A0A183FJ61"/>
<reference evidence="3" key="2">
    <citation type="submission" date="2019-09" db="UniProtKB">
        <authorList>
            <consortium name="WormBaseParasite"/>
        </authorList>
    </citation>
    <scope>IDENTIFICATION</scope>
</reference>
<name>A0A183FJ61_HELPZ</name>
<accession>A0A183FJ61</accession>
<dbReference type="WBParaSite" id="HPBE_0000701601-mRNA-1">
    <property type="protein sequence ID" value="HPBE_0000701601-mRNA-1"/>
    <property type="gene ID" value="HPBE_0000701601"/>
</dbReference>
<accession>A0A3P7YD86</accession>
<sequence>MPAMATTPAGWLLPFRSGHISGSGVDDVGRARRGADGTLMGRIGRKKLPTADWAGSAGPSGQLHRAGVRFYLKVAEVFRNCSLLRHPVGLPTEALQSSLLLFWIKAV</sequence>
<reference evidence="1 2" key="1">
    <citation type="submission" date="2018-11" db="EMBL/GenBank/DDBJ databases">
        <authorList>
            <consortium name="Pathogen Informatics"/>
        </authorList>
    </citation>
    <scope>NUCLEOTIDE SEQUENCE [LARGE SCALE GENOMIC DNA]</scope>
</reference>
<organism evidence="2 3">
    <name type="scientific">Heligmosomoides polygyrus</name>
    <name type="common">Parasitic roundworm</name>
    <dbReference type="NCBI Taxonomy" id="6339"/>
    <lineage>
        <taxon>Eukaryota</taxon>
        <taxon>Metazoa</taxon>
        <taxon>Ecdysozoa</taxon>
        <taxon>Nematoda</taxon>
        <taxon>Chromadorea</taxon>
        <taxon>Rhabditida</taxon>
        <taxon>Rhabditina</taxon>
        <taxon>Rhabditomorpha</taxon>
        <taxon>Strongyloidea</taxon>
        <taxon>Heligmosomidae</taxon>
        <taxon>Heligmosomoides</taxon>
    </lineage>
</organism>
<dbReference type="Proteomes" id="UP000050761">
    <property type="component" value="Unassembled WGS sequence"/>
</dbReference>
<evidence type="ECO:0000313" key="1">
    <source>
        <dbReference type="EMBL" id="VDO70597.1"/>
    </source>
</evidence>
<evidence type="ECO:0000313" key="3">
    <source>
        <dbReference type="WBParaSite" id="HPBE_0000701601-mRNA-1"/>
    </source>
</evidence>
<protein>
    <submittedName>
        <fullName evidence="3">Secreted protein</fullName>
    </submittedName>
</protein>
<evidence type="ECO:0000313" key="2">
    <source>
        <dbReference type="Proteomes" id="UP000050761"/>
    </source>
</evidence>
<gene>
    <name evidence="1" type="ORF">HPBE_LOCUS7017</name>
</gene>
<dbReference type="EMBL" id="UZAH01025793">
    <property type="protein sequence ID" value="VDO70597.1"/>
    <property type="molecule type" value="Genomic_DNA"/>
</dbReference>
<proteinExistence type="predicted"/>
<keyword evidence="2" id="KW-1185">Reference proteome</keyword>